<feature type="non-terminal residue" evidence="1">
    <location>
        <position position="1"/>
    </location>
</feature>
<dbReference type="EMBL" id="CAJVQC010172815">
    <property type="protein sequence ID" value="CAG8850822.1"/>
    <property type="molecule type" value="Genomic_DNA"/>
</dbReference>
<evidence type="ECO:0000313" key="1">
    <source>
        <dbReference type="EMBL" id="CAG8850822.1"/>
    </source>
</evidence>
<protein>
    <submittedName>
        <fullName evidence="1">10629_t:CDS:1</fullName>
    </submittedName>
</protein>
<proteinExistence type="predicted"/>
<comment type="caution">
    <text evidence="1">The sequence shown here is derived from an EMBL/GenBank/DDBJ whole genome shotgun (WGS) entry which is preliminary data.</text>
</comment>
<name>A0ACA9SWH2_9GLOM</name>
<reference evidence="1" key="1">
    <citation type="submission" date="2021-06" db="EMBL/GenBank/DDBJ databases">
        <authorList>
            <person name="Kallberg Y."/>
            <person name="Tangrot J."/>
            <person name="Rosling A."/>
        </authorList>
    </citation>
    <scope>NUCLEOTIDE SEQUENCE</scope>
    <source>
        <strain evidence="1">MA461A</strain>
    </source>
</reference>
<dbReference type="Proteomes" id="UP000789920">
    <property type="component" value="Unassembled WGS sequence"/>
</dbReference>
<evidence type="ECO:0000313" key="2">
    <source>
        <dbReference type="Proteomes" id="UP000789920"/>
    </source>
</evidence>
<organism evidence="1 2">
    <name type="scientific">Racocetra persica</name>
    <dbReference type="NCBI Taxonomy" id="160502"/>
    <lineage>
        <taxon>Eukaryota</taxon>
        <taxon>Fungi</taxon>
        <taxon>Fungi incertae sedis</taxon>
        <taxon>Mucoromycota</taxon>
        <taxon>Glomeromycotina</taxon>
        <taxon>Glomeromycetes</taxon>
        <taxon>Diversisporales</taxon>
        <taxon>Gigasporaceae</taxon>
        <taxon>Racocetra</taxon>
    </lineage>
</organism>
<accession>A0ACA9SWH2</accession>
<gene>
    <name evidence="1" type="ORF">RPERSI_LOCUS36275</name>
</gene>
<feature type="non-terminal residue" evidence="1">
    <location>
        <position position="50"/>
    </location>
</feature>
<keyword evidence="2" id="KW-1185">Reference proteome</keyword>
<sequence length="50" mass="5582">KATNIEECKALINFVNTSIELPPSDVVLNNILNDNTHNDNTNDDIDIPME</sequence>